<protein>
    <submittedName>
        <fullName evidence="1">Uncharacterized protein</fullName>
    </submittedName>
</protein>
<organism evidence="1 2">
    <name type="scientific">Candidatus Opimibacter skivensis</name>
    <dbReference type="NCBI Taxonomy" id="2982028"/>
    <lineage>
        <taxon>Bacteria</taxon>
        <taxon>Pseudomonadati</taxon>
        <taxon>Bacteroidota</taxon>
        <taxon>Saprospiria</taxon>
        <taxon>Saprospirales</taxon>
        <taxon>Saprospiraceae</taxon>
        <taxon>Candidatus Opimibacter</taxon>
    </lineage>
</organism>
<reference evidence="1 2" key="1">
    <citation type="submission" date="2020-10" db="EMBL/GenBank/DDBJ databases">
        <title>Connecting structure to function with the recovery of over 1000 high-quality activated sludge metagenome-assembled genomes encoding full-length rRNA genes using long-read sequencing.</title>
        <authorList>
            <person name="Singleton C.M."/>
            <person name="Petriglieri F."/>
            <person name="Kristensen J.M."/>
            <person name="Kirkegaard R.H."/>
            <person name="Michaelsen T.Y."/>
            <person name="Andersen M.H."/>
            <person name="Karst S.M."/>
            <person name="Dueholm M.S."/>
            <person name="Nielsen P.H."/>
            <person name="Albertsen M."/>
        </authorList>
    </citation>
    <scope>NUCLEOTIDE SEQUENCE [LARGE SCALE GENOMIC DNA]</scope>
    <source>
        <strain evidence="1">Ribe_18-Q3-R11-54_MAXAC.273</strain>
    </source>
</reference>
<sequence length="45" mass="5025">MRLGPNGGLWWNPSDPQHTEQAYLLDSTRIAADDAVTRGKKWTGL</sequence>
<name>A0A9D7XVM6_9BACT</name>
<gene>
    <name evidence="1" type="ORF">IPP15_21150</name>
</gene>
<dbReference type="EMBL" id="JADKGY010000032">
    <property type="protein sequence ID" value="MBK9984837.1"/>
    <property type="molecule type" value="Genomic_DNA"/>
</dbReference>
<accession>A0A9D7XVM6</accession>
<evidence type="ECO:0000313" key="2">
    <source>
        <dbReference type="Proteomes" id="UP000808337"/>
    </source>
</evidence>
<proteinExistence type="predicted"/>
<dbReference type="Proteomes" id="UP000808337">
    <property type="component" value="Unassembled WGS sequence"/>
</dbReference>
<comment type="caution">
    <text evidence="1">The sequence shown here is derived from an EMBL/GenBank/DDBJ whole genome shotgun (WGS) entry which is preliminary data.</text>
</comment>
<evidence type="ECO:0000313" key="1">
    <source>
        <dbReference type="EMBL" id="MBK9984837.1"/>
    </source>
</evidence>
<dbReference type="AlphaFoldDB" id="A0A9D7XVM6"/>